<dbReference type="GO" id="GO:0012505">
    <property type="term" value="C:endomembrane system"/>
    <property type="evidence" value="ECO:0007669"/>
    <property type="project" value="UniProtKB-SubCell"/>
</dbReference>
<dbReference type="Proteomes" id="UP000317155">
    <property type="component" value="Unassembled WGS sequence"/>
</dbReference>
<evidence type="ECO:0000256" key="8">
    <source>
        <dbReference type="ARBA" id="ARBA00022989"/>
    </source>
</evidence>
<keyword evidence="10 11" id="KW-0472">Membrane</keyword>
<feature type="domain" description="RCK N-terminal" evidence="12">
    <location>
        <begin position="413"/>
        <end position="529"/>
    </location>
</feature>
<reference evidence="13 14" key="1">
    <citation type="submission" date="2019-07" db="EMBL/GenBank/DDBJ databases">
        <title>Insights of Desulfuromonas acetexigens electromicrobiology.</title>
        <authorList>
            <person name="Katuri K."/>
            <person name="Sapireddy V."/>
            <person name="Shaw D.R."/>
            <person name="Saikaly P."/>
        </authorList>
    </citation>
    <scope>NUCLEOTIDE SEQUENCE [LARGE SCALE GENOMIC DNA]</scope>
    <source>
        <strain evidence="13 14">2873</strain>
    </source>
</reference>
<protein>
    <submittedName>
        <fullName evidence="13">Potassium transporter</fullName>
    </submittedName>
</protein>
<evidence type="ECO:0000256" key="10">
    <source>
        <dbReference type="ARBA" id="ARBA00023136"/>
    </source>
</evidence>
<dbReference type="GO" id="GO:0015297">
    <property type="term" value="F:antiporter activity"/>
    <property type="evidence" value="ECO:0007669"/>
    <property type="project" value="UniProtKB-KW"/>
</dbReference>
<gene>
    <name evidence="13" type="ORF">FL622_00655</name>
</gene>
<feature type="transmembrane region" description="Helical" evidence="11">
    <location>
        <begin position="281"/>
        <end position="301"/>
    </location>
</feature>
<dbReference type="PANTHER" id="PTHR46157:SF4">
    <property type="entry name" value="K(+) EFFLUX ANTIPORTER 3, CHLOROPLASTIC"/>
    <property type="match status" value="1"/>
</dbReference>
<keyword evidence="5" id="KW-0633">Potassium transport</keyword>
<name>A0A550JKL4_9BACT</name>
<dbReference type="PROSITE" id="PS51201">
    <property type="entry name" value="RCK_N"/>
    <property type="match status" value="1"/>
</dbReference>
<feature type="transmembrane region" description="Helical" evidence="11">
    <location>
        <begin position="31"/>
        <end position="50"/>
    </location>
</feature>
<dbReference type="InterPro" id="IPR036291">
    <property type="entry name" value="NAD(P)-bd_dom_sf"/>
</dbReference>
<evidence type="ECO:0000256" key="2">
    <source>
        <dbReference type="ARBA" id="ARBA00005551"/>
    </source>
</evidence>
<proteinExistence type="inferred from homology"/>
<keyword evidence="4" id="KW-0050">Antiport</keyword>
<dbReference type="OrthoDB" id="9781411at2"/>
<evidence type="ECO:0000256" key="5">
    <source>
        <dbReference type="ARBA" id="ARBA00022538"/>
    </source>
</evidence>
<feature type="transmembrane region" description="Helical" evidence="11">
    <location>
        <begin position="192"/>
        <end position="214"/>
    </location>
</feature>
<evidence type="ECO:0000259" key="12">
    <source>
        <dbReference type="PROSITE" id="PS51201"/>
    </source>
</evidence>
<keyword evidence="9" id="KW-0406">Ion transport</keyword>
<keyword evidence="6 11" id="KW-0812">Transmembrane</keyword>
<dbReference type="GO" id="GO:0005886">
    <property type="term" value="C:plasma membrane"/>
    <property type="evidence" value="ECO:0007669"/>
    <property type="project" value="TreeGrafter"/>
</dbReference>
<dbReference type="Gene3D" id="3.40.50.720">
    <property type="entry name" value="NAD(P)-binding Rossmann-like Domain"/>
    <property type="match status" value="1"/>
</dbReference>
<organism evidence="13 14">
    <name type="scientific">Trichloromonas acetexigens</name>
    <dbReference type="NCBI Taxonomy" id="38815"/>
    <lineage>
        <taxon>Bacteria</taxon>
        <taxon>Pseudomonadati</taxon>
        <taxon>Thermodesulfobacteriota</taxon>
        <taxon>Desulfuromonadia</taxon>
        <taxon>Desulfuromonadales</taxon>
        <taxon>Trichloromonadaceae</taxon>
        <taxon>Trichloromonas</taxon>
    </lineage>
</organism>
<keyword evidence="14" id="KW-1185">Reference proteome</keyword>
<evidence type="ECO:0000256" key="11">
    <source>
        <dbReference type="SAM" id="Phobius"/>
    </source>
</evidence>
<dbReference type="Gene3D" id="1.20.1530.20">
    <property type="match status" value="1"/>
</dbReference>
<dbReference type="InterPro" id="IPR038770">
    <property type="entry name" value="Na+/solute_symporter_sf"/>
</dbReference>
<dbReference type="Pfam" id="PF00999">
    <property type="entry name" value="Na_H_Exchanger"/>
    <property type="match status" value="1"/>
</dbReference>
<dbReference type="GO" id="GO:1902600">
    <property type="term" value="P:proton transmembrane transport"/>
    <property type="evidence" value="ECO:0007669"/>
    <property type="project" value="InterPro"/>
</dbReference>
<dbReference type="RefSeq" id="WP_092052368.1">
    <property type="nucleotide sequence ID" value="NZ_FOJJ01000001.1"/>
</dbReference>
<dbReference type="GO" id="GO:0008324">
    <property type="term" value="F:monoatomic cation transmembrane transporter activity"/>
    <property type="evidence" value="ECO:0007669"/>
    <property type="project" value="InterPro"/>
</dbReference>
<feature type="transmembrane region" description="Helical" evidence="11">
    <location>
        <begin position="6"/>
        <end position="24"/>
    </location>
</feature>
<evidence type="ECO:0000256" key="7">
    <source>
        <dbReference type="ARBA" id="ARBA00022958"/>
    </source>
</evidence>
<evidence type="ECO:0000256" key="4">
    <source>
        <dbReference type="ARBA" id="ARBA00022449"/>
    </source>
</evidence>
<feature type="transmembrane region" description="Helical" evidence="11">
    <location>
        <begin position="115"/>
        <end position="135"/>
    </location>
</feature>
<dbReference type="Pfam" id="PF02254">
    <property type="entry name" value="TrkA_N"/>
    <property type="match status" value="1"/>
</dbReference>
<dbReference type="InterPro" id="IPR006153">
    <property type="entry name" value="Cation/H_exchanger_TM"/>
</dbReference>
<keyword evidence="8 11" id="KW-1133">Transmembrane helix</keyword>
<evidence type="ECO:0000313" key="14">
    <source>
        <dbReference type="Proteomes" id="UP000317155"/>
    </source>
</evidence>
<evidence type="ECO:0000256" key="6">
    <source>
        <dbReference type="ARBA" id="ARBA00022692"/>
    </source>
</evidence>
<dbReference type="GO" id="GO:0006813">
    <property type="term" value="P:potassium ion transport"/>
    <property type="evidence" value="ECO:0007669"/>
    <property type="project" value="UniProtKB-KW"/>
</dbReference>
<evidence type="ECO:0000256" key="1">
    <source>
        <dbReference type="ARBA" id="ARBA00004127"/>
    </source>
</evidence>
<dbReference type="InterPro" id="IPR003148">
    <property type="entry name" value="RCK_N"/>
</dbReference>
<accession>A0A550JKL4</accession>
<feature type="transmembrane region" description="Helical" evidence="11">
    <location>
        <begin position="338"/>
        <end position="358"/>
    </location>
</feature>
<comment type="similarity">
    <text evidence="2">Belongs to the monovalent cation:proton antiporter 2 (CPA2) transporter (TC 2.A.37) family.</text>
</comment>
<dbReference type="SUPFAM" id="SSF51735">
    <property type="entry name" value="NAD(P)-binding Rossmann-fold domains"/>
    <property type="match status" value="1"/>
</dbReference>
<keyword evidence="7" id="KW-0630">Potassium</keyword>
<dbReference type="EMBL" id="VJVV01000001">
    <property type="protein sequence ID" value="TRO83727.1"/>
    <property type="molecule type" value="Genomic_DNA"/>
</dbReference>
<dbReference type="AlphaFoldDB" id="A0A550JKL4"/>
<dbReference type="FunFam" id="3.40.50.720:FF:000036">
    <property type="entry name" value="Glutathione-regulated potassium-efflux system protein KefB"/>
    <property type="match status" value="1"/>
</dbReference>
<feature type="transmembrane region" description="Helical" evidence="11">
    <location>
        <begin position="226"/>
        <end position="244"/>
    </location>
</feature>
<evidence type="ECO:0000313" key="13">
    <source>
        <dbReference type="EMBL" id="TRO83727.1"/>
    </source>
</evidence>
<sequence length="625" mass="66978">MSDTLMGQAIVYLTAALICVPVAKRLGMGSVLGYLLAGILIGPFALGFVGREGQDIMHFAEFGVVMMLFLIGLELEPAHFWRMRSQILGLGTLQLALTTLLLGGGLLLLGLGWRGAVACGLALAMSSTAIVLQSLKEKGLGGSQAGTSSFAVLLFQDVAVIPILALLPFLALQAATGAGHGEAPGLLAGLPVWLRAGSVLFALIAVIVAGRYVVVPLLRIVTKASVRELSVAAALLIIVAIAYLMQLVGLSPALGAFLAGVLLANSEFRHELESDIEPFKGLLLGLFFIAVGASINFKLIADSPGTIFSLVLAIVIVKAAVLAAAGKLFRLSFDQNSIFALGLSQVGEFAFVLLAFIQRLGIVGGNWIDTLMAVTALTMTLTPLLLLLNERLVLPRFGTRRTEEREADAIDTEHSIIIAGFSSFGSTLGRFLRANGVEATILDNNSDQVDLLRRMGFKVFYGDATRLDILHSAGADSARILFIAIDDPATVDTLVSTAKKHFPHLRTMARAGSTLDAHDFIEAGVDQVYREFLDTSLRAGVDVLTNLGHRRYSATRAAQYFMKYDEAAMNQLAPHRHDQGVYISNARELIRLQEQILAKDRADIHNLNDHAWDTDTPVTAATEKL</sequence>
<feature type="transmembrane region" description="Helical" evidence="11">
    <location>
        <begin position="370"/>
        <end position="388"/>
    </location>
</feature>
<comment type="subcellular location">
    <subcellularLocation>
        <location evidence="1">Endomembrane system</location>
        <topology evidence="1">Multi-pass membrane protein</topology>
    </subcellularLocation>
</comment>
<comment type="caution">
    <text evidence="13">The sequence shown here is derived from an EMBL/GenBank/DDBJ whole genome shotgun (WGS) entry which is preliminary data.</text>
</comment>
<dbReference type="InterPro" id="IPR004771">
    <property type="entry name" value="K/H_exchanger"/>
</dbReference>
<evidence type="ECO:0000256" key="9">
    <source>
        <dbReference type="ARBA" id="ARBA00023065"/>
    </source>
</evidence>
<feature type="transmembrane region" description="Helical" evidence="11">
    <location>
        <begin position="307"/>
        <end position="326"/>
    </location>
</feature>
<feature type="transmembrane region" description="Helical" evidence="11">
    <location>
        <begin position="147"/>
        <end position="172"/>
    </location>
</feature>
<dbReference type="NCBIfam" id="TIGR00932">
    <property type="entry name" value="2a37"/>
    <property type="match status" value="1"/>
</dbReference>
<feature type="transmembrane region" description="Helical" evidence="11">
    <location>
        <begin position="56"/>
        <end position="75"/>
    </location>
</feature>
<keyword evidence="3" id="KW-0813">Transport</keyword>
<feature type="transmembrane region" description="Helical" evidence="11">
    <location>
        <begin position="87"/>
        <end position="109"/>
    </location>
</feature>
<evidence type="ECO:0000256" key="3">
    <source>
        <dbReference type="ARBA" id="ARBA00022448"/>
    </source>
</evidence>
<dbReference type="PANTHER" id="PTHR46157">
    <property type="entry name" value="K(+) EFFLUX ANTIPORTER 3, CHLOROPLASTIC"/>
    <property type="match status" value="1"/>
</dbReference>